<feature type="transmembrane region" description="Helical" evidence="11">
    <location>
        <begin position="331"/>
        <end position="354"/>
    </location>
</feature>
<reference evidence="12" key="4">
    <citation type="submission" date="2021-11" db="EMBL/GenBank/DDBJ databases">
        <authorList>
            <person name="Munson-Mcgee J."/>
            <person name="Field E."/>
            <person name="Bateson M."/>
            <person name="Rooney C."/>
            <person name="Stepanauskas R."/>
            <person name="Young M."/>
        </authorList>
    </citation>
    <scope>NUCLEOTIDE SEQUENCE</scope>
    <source>
        <strain evidence="12">SCGC AB-777_F03</strain>
    </source>
</reference>
<keyword evidence="9" id="KW-0408">Iron</keyword>
<keyword evidence="5 11" id="KW-0812">Transmembrane</keyword>
<dbReference type="EMBL" id="QEFP01000003">
    <property type="protein sequence ID" value="PVU68776.1"/>
    <property type="molecule type" value="Genomic_DNA"/>
</dbReference>
<evidence type="ECO:0000313" key="12">
    <source>
        <dbReference type="EMBL" id="MCC5447019.1"/>
    </source>
</evidence>
<dbReference type="GO" id="GO:0020037">
    <property type="term" value="F:heme binding"/>
    <property type="evidence" value="ECO:0007669"/>
    <property type="project" value="TreeGrafter"/>
</dbReference>
<reference evidence="12" key="2">
    <citation type="submission" date="2017-05" db="EMBL/GenBank/DDBJ databases">
        <authorList>
            <person name="Munson-Mcgee J.H."/>
        </authorList>
    </citation>
    <scope>NUCLEOTIDE SEQUENCE</scope>
    <source>
        <strain evidence="12">SCGC AB-777_F03</strain>
    </source>
</reference>
<feature type="transmembrane region" description="Helical" evidence="11">
    <location>
        <begin position="12"/>
        <end position="36"/>
    </location>
</feature>
<organism evidence="13">
    <name type="scientific">Nanobsidianus stetteri</name>
    <dbReference type="NCBI Taxonomy" id="1294122"/>
    <lineage>
        <taxon>Archaea</taxon>
        <taxon>Nanobdellota</taxon>
        <taxon>Candidatus Nanoarchaeia</taxon>
        <taxon>Nanoarchaeales</taxon>
        <taxon>Nanopusillaceae</taxon>
        <taxon>Candidatus Nanobsidianus</taxon>
    </lineage>
</organism>
<sequence length="453" mass="50914">MLSVYDIDRIVFASSLAIHIIIASITIGMPFAVGTLELYGILKKDESIKNLAQRISTLILVLFAIGTLSGTIVAVEMYILFPKFMQIVGNTAIISLYIEILAFFLESLFVGIYFYSFKKYSNSILHPIFMYLIGIFATMSGFLIITLNAFMNYPVGIEYLNGQYIDINPYSIFFTPIEFIEVSHGILASLEFGLSIFVLIISYKILKEKDIENIKIYGKALKLVIPILFLSILLLGIFGINSIDTLAKYQPVKYSILEANLNGNISNAPENLFGIVTNNYTLIDSIQIPNLQSLLLYESFNPNTIVPGIYANESYIPSPNDITIAHNSFDIMAIFGFLIFFISLYGLISLIISKEDKKDKKFTLNPKYTFYMNKLLLYGLILLSVLSLISLETGWVAAEVGRQPWTIYGILLTIDAANLNPGVVPIAITFELIYIALFVLSIWAIKRYFINKL</sequence>
<keyword evidence="7" id="KW-0249">Electron transport</keyword>
<dbReference type="GO" id="GO:0009055">
    <property type="term" value="F:electron transfer activity"/>
    <property type="evidence" value="ECO:0007669"/>
    <property type="project" value="InterPro"/>
</dbReference>
<evidence type="ECO:0000256" key="10">
    <source>
        <dbReference type="ARBA" id="ARBA00023136"/>
    </source>
</evidence>
<evidence type="ECO:0000256" key="8">
    <source>
        <dbReference type="ARBA" id="ARBA00022989"/>
    </source>
</evidence>
<dbReference type="EMBL" id="QEFP02000006">
    <property type="protein sequence ID" value="MCC5447019.1"/>
    <property type="molecule type" value="Genomic_DNA"/>
</dbReference>
<dbReference type="GO" id="GO:0005886">
    <property type="term" value="C:plasma membrane"/>
    <property type="evidence" value="ECO:0007669"/>
    <property type="project" value="UniProtKB-SubCell"/>
</dbReference>
<feature type="transmembrane region" description="Helical" evidence="11">
    <location>
        <begin position="182"/>
        <end position="203"/>
    </location>
</feature>
<evidence type="ECO:0000256" key="9">
    <source>
        <dbReference type="ARBA" id="ARBA00023004"/>
    </source>
</evidence>
<dbReference type="PANTHER" id="PTHR30365:SF14">
    <property type="entry name" value="CYTOCHROME BD MENAQUINOL OXIDASE SUBUNIT I-RELATED"/>
    <property type="match status" value="1"/>
</dbReference>
<dbReference type="GO" id="GO:0016682">
    <property type="term" value="F:oxidoreductase activity, acting on diphenols and related substances as donors, oxygen as acceptor"/>
    <property type="evidence" value="ECO:0007669"/>
    <property type="project" value="TreeGrafter"/>
</dbReference>
<keyword evidence="6" id="KW-0479">Metal-binding</keyword>
<comment type="subcellular location">
    <subcellularLocation>
        <location evidence="1">Cell membrane</location>
        <topology evidence="1">Multi-pass membrane protein</topology>
    </subcellularLocation>
</comment>
<dbReference type="Pfam" id="PF01654">
    <property type="entry name" value="Cyt_bd_oxida_I"/>
    <property type="match status" value="1"/>
</dbReference>
<dbReference type="PIRSF" id="PIRSF006446">
    <property type="entry name" value="Cyt_quinol_oxidase_1"/>
    <property type="match status" value="1"/>
</dbReference>
<feature type="transmembrane region" description="Helical" evidence="11">
    <location>
        <begin position="57"/>
        <end position="81"/>
    </location>
</feature>
<reference evidence="13" key="3">
    <citation type="submission" date="2017-05" db="EMBL/GenBank/DDBJ databases">
        <authorList>
            <person name="Song R."/>
            <person name="Chenine A.L."/>
            <person name="Ruprecht R.M."/>
        </authorList>
    </citation>
    <scope>NUCLEOTIDE SEQUENCE</scope>
    <source>
        <strain evidence="13">SCGC AB-777_F03</strain>
    </source>
</reference>
<keyword evidence="4" id="KW-0349">Heme</keyword>
<keyword evidence="2" id="KW-0813">Transport</keyword>
<dbReference type="GO" id="GO:0070069">
    <property type="term" value="C:cytochrome complex"/>
    <property type="evidence" value="ECO:0007669"/>
    <property type="project" value="InterPro"/>
</dbReference>
<protein>
    <submittedName>
        <fullName evidence="12">Cytochrome ubiquinol oxidase subunit I</fullName>
    </submittedName>
</protein>
<evidence type="ECO:0000256" key="3">
    <source>
        <dbReference type="ARBA" id="ARBA00022475"/>
    </source>
</evidence>
<evidence type="ECO:0000256" key="7">
    <source>
        <dbReference type="ARBA" id="ARBA00022982"/>
    </source>
</evidence>
<proteinExistence type="predicted"/>
<feature type="transmembrane region" description="Helical" evidence="11">
    <location>
        <begin position="223"/>
        <end position="243"/>
    </location>
</feature>
<dbReference type="GO" id="GO:0046872">
    <property type="term" value="F:metal ion binding"/>
    <property type="evidence" value="ECO:0007669"/>
    <property type="project" value="UniProtKB-KW"/>
</dbReference>
<gene>
    <name evidence="12" type="ORF">DDW03_001215</name>
    <name evidence="13" type="ORF">DDW03_00990</name>
</gene>
<feature type="transmembrane region" description="Helical" evidence="11">
    <location>
        <begin position="128"/>
        <end position="151"/>
    </location>
</feature>
<keyword evidence="10 11" id="KW-0472">Membrane</keyword>
<evidence type="ECO:0000256" key="2">
    <source>
        <dbReference type="ARBA" id="ARBA00022448"/>
    </source>
</evidence>
<dbReference type="RefSeq" id="WP_228615247.1">
    <property type="nucleotide sequence ID" value="NZ_QEFP02000006.1"/>
</dbReference>
<evidence type="ECO:0000313" key="13">
    <source>
        <dbReference type="EMBL" id="PVU68776.1"/>
    </source>
</evidence>
<dbReference type="Proteomes" id="UP000245509">
    <property type="component" value="Unassembled WGS sequence"/>
</dbReference>
<dbReference type="InterPro" id="IPR002585">
    <property type="entry name" value="Cyt-d_ubiquinol_oxidase_su_1"/>
</dbReference>
<evidence type="ECO:0000256" key="4">
    <source>
        <dbReference type="ARBA" id="ARBA00022617"/>
    </source>
</evidence>
<dbReference type="PANTHER" id="PTHR30365">
    <property type="entry name" value="CYTOCHROME D UBIQUINOL OXIDASE"/>
    <property type="match status" value="1"/>
</dbReference>
<keyword evidence="8 11" id="KW-1133">Transmembrane helix</keyword>
<evidence type="ECO:0000256" key="6">
    <source>
        <dbReference type="ARBA" id="ARBA00022723"/>
    </source>
</evidence>
<feature type="transmembrane region" description="Helical" evidence="11">
    <location>
        <begin position="93"/>
        <end position="116"/>
    </location>
</feature>
<comment type="caution">
    <text evidence="13">The sequence shown here is derived from an EMBL/GenBank/DDBJ whole genome shotgun (WGS) entry which is preliminary data.</text>
</comment>
<reference evidence="13" key="1">
    <citation type="journal article" date="2015" name="Appl. Environ. Microbiol.">
        <title>Nanoarchaeota, Their Sulfolobales Host, and Nanoarchaeota Virus Distribution across Yellowstone National Park Hot Springs.</title>
        <authorList>
            <person name="Munson-McGee J.H."/>
            <person name="Field E.K."/>
            <person name="Bateson M."/>
            <person name="Rooney C."/>
            <person name="Stepanauskas R."/>
            <person name="Young M.J."/>
        </authorList>
    </citation>
    <scope>NUCLEOTIDE SEQUENCE [LARGE SCALE GENOMIC DNA]</scope>
    <source>
        <strain evidence="13">SCGC AB-777_F03</strain>
    </source>
</reference>
<dbReference type="AlphaFoldDB" id="A0A2T9WLQ9"/>
<keyword evidence="3" id="KW-1003">Cell membrane</keyword>
<evidence type="ECO:0000256" key="5">
    <source>
        <dbReference type="ARBA" id="ARBA00022692"/>
    </source>
</evidence>
<feature type="transmembrane region" description="Helical" evidence="11">
    <location>
        <begin position="375"/>
        <end position="398"/>
    </location>
</feature>
<name>A0A2T9WLQ9_NANST</name>
<evidence type="ECO:0000256" key="11">
    <source>
        <dbReference type="SAM" id="Phobius"/>
    </source>
</evidence>
<accession>A0A2T9WLQ9</accession>
<evidence type="ECO:0000256" key="1">
    <source>
        <dbReference type="ARBA" id="ARBA00004651"/>
    </source>
</evidence>
<feature type="transmembrane region" description="Helical" evidence="11">
    <location>
        <begin position="422"/>
        <end position="445"/>
    </location>
</feature>
<dbReference type="GO" id="GO:0019646">
    <property type="term" value="P:aerobic electron transport chain"/>
    <property type="evidence" value="ECO:0007669"/>
    <property type="project" value="InterPro"/>
</dbReference>